<sequence length="99" mass="11094">MKSSAVIFLSATTSDNFPGRTHEILFTGESLVKSLTYNDMEFALSELVYVDFITEEIPTINCFEEKSLPSHQNLPMISEKSSKCNPWILSGMLLMALNV</sequence>
<reference evidence="1" key="1">
    <citation type="submission" date="2022-04" db="EMBL/GenBank/DDBJ databases">
        <title>Genome of the entomopathogenic fungus Entomophthora muscae.</title>
        <authorList>
            <person name="Elya C."/>
            <person name="Lovett B.R."/>
            <person name="Lee E."/>
            <person name="Macias A.M."/>
            <person name="Hajek A.E."/>
            <person name="De Bivort B.L."/>
            <person name="Kasson M.T."/>
            <person name="De Fine Licht H.H."/>
            <person name="Stajich J.E."/>
        </authorList>
    </citation>
    <scope>NUCLEOTIDE SEQUENCE</scope>
    <source>
        <strain evidence="1">Berkeley</strain>
    </source>
</reference>
<protein>
    <submittedName>
        <fullName evidence="1">Uncharacterized protein</fullName>
    </submittedName>
</protein>
<accession>A0ACC2TA16</accession>
<organism evidence="1 2">
    <name type="scientific">Entomophthora muscae</name>
    <dbReference type="NCBI Taxonomy" id="34485"/>
    <lineage>
        <taxon>Eukaryota</taxon>
        <taxon>Fungi</taxon>
        <taxon>Fungi incertae sedis</taxon>
        <taxon>Zoopagomycota</taxon>
        <taxon>Entomophthoromycotina</taxon>
        <taxon>Entomophthoromycetes</taxon>
        <taxon>Entomophthorales</taxon>
        <taxon>Entomophthoraceae</taxon>
        <taxon>Entomophthora</taxon>
    </lineage>
</organism>
<name>A0ACC2TA16_9FUNG</name>
<evidence type="ECO:0000313" key="1">
    <source>
        <dbReference type="EMBL" id="KAJ9071470.1"/>
    </source>
</evidence>
<comment type="caution">
    <text evidence="1">The sequence shown here is derived from an EMBL/GenBank/DDBJ whole genome shotgun (WGS) entry which is preliminary data.</text>
</comment>
<keyword evidence="2" id="KW-1185">Reference proteome</keyword>
<evidence type="ECO:0000313" key="2">
    <source>
        <dbReference type="Proteomes" id="UP001165960"/>
    </source>
</evidence>
<gene>
    <name evidence="1" type="ORF">DSO57_1036583</name>
</gene>
<dbReference type="EMBL" id="QTSX02003196">
    <property type="protein sequence ID" value="KAJ9071470.1"/>
    <property type="molecule type" value="Genomic_DNA"/>
</dbReference>
<proteinExistence type="predicted"/>
<dbReference type="Proteomes" id="UP001165960">
    <property type="component" value="Unassembled WGS sequence"/>
</dbReference>